<dbReference type="Proteomes" id="UP000077002">
    <property type="component" value="Unassembled WGS sequence"/>
</dbReference>
<dbReference type="GeneID" id="34606954"/>
<name>A0A177ERA9_9EURO</name>
<comment type="caution">
    <text evidence="2">The sequence shown here is derived from an EMBL/GenBank/DDBJ whole genome shotgun (WGS) entry which is preliminary data.</text>
</comment>
<keyword evidence="3" id="KW-1185">Reference proteome</keyword>
<evidence type="ECO:0000256" key="1">
    <source>
        <dbReference type="SAM" id="MobiDB-lite"/>
    </source>
</evidence>
<feature type="region of interest" description="Disordered" evidence="1">
    <location>
        <begin position="242"/>
        <end position="290"/>
    </location>
</feature>
<organism evidence="2 3">
    <name type="scientific">Fonsecaea monophora</name>
    <dbReference type="NCBI Taxonomy" id="254056"/>
    <lineage>
        <taxon>Eukaryota</taxon>
        <taxon>Fungi</taxon>
        <taxon>Dikarya</taxon>
        <taxon>Ascomycota</taxon>
        <taxon>Pezizomycotina</taxon>
        <taxon>Eurotiomycetes</taxon>
        <taxon>Chaetothyriomycetidae</taxon>
        <taxon>Chaetothyriales</taxon>
        <taxon>Herpotrichiellaceae</taxon>
        <taxon>Fonsecaea</taxon>
    </lineage>
</organism>
<evidence type="ECO:0000313" key="3">
    <source>
        <dbReference type="Proteomes" id="UP000077002"/>
    </source>
</evidence>
<dbReference type="RefSeq" id="XP_022505943.1">
    <property type="nucleotide sequence ID" value="XM_022661750.1"/>
</dbReference>
<evidence type="ECO:0000313" key="2">
    <source>
        <dbReference type="EMBL" id="OAG33991.1"/>
    </source>
</evidence>
<dbReference type="EMBL" id="LVKK01000191">
    <property type="protein sequence ID" value="OAG33991.1"/>
    <property type="molecule type" value="Genomic_DNA"/>
</dbReference>
<proteinExistence type="predicted"/>
<reference evidence="2 3" key="1">
    <citation type="submission" date="2016-03" db="EMBL/GenBank/DDBJ databases">
        <title>Draft genome sequence of the Fonsecaea monophora CBS 269.37.</title>
        <authorList>
            <person name="Bombassaro A."/>
            <person name="Vinicius W.A."/>
            <person name="De Hoog S."/>
            <person name="Sun J."/>
            <person name="Souza E.M."/>
            <person name="Raittz R.T."/>
            <person name="Costa F."/>
            <person name="Leao A.C."/>
            <person name="Tadra-Sfeir M.Z."/>
            <person name="Baura V."/>
            <person name="Balsanelli E."/>
            <person name="Pedrosa F.O."/>
            <person name="Moreno L.F."/>
            <person name="Steffens M.B."/>
            <person name="Xi L."/>
            <person name="Bocca A.L."/>
            <person name="Felipe M.S."/>
            <person name="Teixeira M."/>
            <person name="Telles Filho F.Q."/>
            <person name="Azevedo C.M."/>
            <person name="Gomes R."/>
            <person name="Vicente V.A."/>
        </authorList>
    </citation>
    <scope>NUCLEOTIDE SEQUENCE [LARGE SCALE GENOMIC DNA]</scope>
    <source>
        <strain evidence="2 3">CBS 269.37</strain>
    </source>
</reference>
<dbReference type="AlphaFoldDB" id="A0A177ERA9"/>
<sequence length="595" mass="68325">MKIARTIIQPIRSLTAVPFTGIQPSLRRQIKELNRSRCHFTRVKPIEPFSNTQPIPPSRTLRKRRHLTPERFEKQYERLDHLVPLDNDHSRFLSDLAEPGLFLEKDFDAVQEDEEAQRRPTEVVCLEMEDTDVVMTDYEEMEDVEMRDALHPPRLVYWQGEYPPPEFFFPFPPPYAGIDILQQEIKTEEVCSTVACDQVAQGSPVEPSHVEPEPLTKDPVVEYFENLEYNIANGILPPNIAAEATSPANPPAEKLGDEKVGVEQVSPEKDSIPEGKEQESEPEAAKVGAPVESRVRRKTVSFEHVPRQYHGLVEEAIELSVDQMKPPPEWWKSTTLKGNDGDKGHGKCVIRSFEQYAAWPPHLQVQPQFHCPDPQNPKGEFNTPASCRLGLKRNREERKRFSEIRKNHPEVWKAIIGTMLQEGVSIDSMLLCHEAQDEKSNTIDLRPQVLDNQKWCVDEWRFDNLSWHSMQDAQDAALPLDCSQEFHKAPTGDERVFQETIAYLKVHPEICYVFRILVSEWLKVEANQVAFRGIARKAGWCPAAKHQLQREFIEWVFVNAGGTAKEIFSLVEKHFSNRYPRFFAAAIKDKETASI</sequence>
<gene>
    <name evidence="2" type="ORF">AYO21_11871</name>
</gene>
<dbReference type="OrthoDB" id="4136839at2759"/>
<feature type="compositionally biased region" description="Basic and acidic residues" evidence="1">
    <location>
        <begin position="254"/>
        <end position="279"/>
    </location>
</feature>
<protein>
    <submittedName>
        <fullName evidence="2">Uncharacterized protein</fullName>
    </submittedName>
</protein>
<accession>A0A177ERA9</accession>